<reference evidence="3" key="1">
    <citation type="submission" date="2010-12" db="EMBL/GenBank/DDBJ databases">
        <title>Complete sequence of chromosome 1 of Asticcacaulis excentricus CB 48.</title>
        <authorList>
            <consortium name="US DOE Joint Genome Institute"/>
            <person name="Lucas S."/>
            <person name="Copeland A."/>
            <person name="Lapidus A."/>
            <person name="Cheng J.-F."/>
            <person name="Bruce D."/>
            <person name="Goodwin L."/>
            <person name="Pitluck S."/>
            <person name="Teshima H."/>
            <person name="Davenport K."/>
            <person name="Detter J.C."/>
            <person name="Han C."/>
            <person name="Tapia R."/>
            <person name="Land M."/>
            <person name="Hauser L."/>
            <person name="Jeffries C."/>
            <person name="Kyrpides N."/>
            <person name="Ivanova N."/>
            <person name="Ovchinnikova G."/>
            <person name="Brun Y.V."/>
            <person name="Woyke T."/>
        </authorList>
    </citation>
    <scope>NUCLEOTIDE SEQUENCE [LARGE SCALE GENOMIC DNA]</scope>
    <source>
        <strain evidence="3">ATCC 15261 / DSM 4724 / KCTC 12464 / NCIMB 9791 / VKM B-1370 / CB 48</strain>
    </source>
</reference>
<accession>E8RMG0</accession>
<proteinExistence type="predicted"/>
<dbReference type="InterPro" id="IPR027392">
    <property type="entry name" value="TF_Znf"/>
</dbReference>
<feature type="domain" description="Transcription factor zinc-finger" evidence="1">
    <location>
        <begin position="6"/>
        <end position="44"/>
    </location>
</feature>
<name>E8RMG0_ASTEC</name>
<organism evidence="2 3">
    <name type="scientific">Asticcacaulis excentricus (strain ATCC 15261 / DSM 4724 / KCTC 12464 / NCIMB 9791 / VKM B-1370 / CB 48)</name>
    <dbReference type="NCBI Taxonomy" id="573065"/>
    <lineage>
        <taxon>Bacteria</taxon>
        <taxon>Pseudomonadati</taxon>
        <taxon>Pseudomonadota</taxon>
        <taxon>Alphaproteobacteria</taxon>
        <taxon>Caulobacterales</taxon>
        <taxon>Caulobacteraceae</taxon>
        <taxon>Asticcacaulis</taxon>
    </lineage>
</organism>
<evidence type="ECO:0000313" key="3">
    <source>
        <dbReference type="Proteomes" id="UP000001492"/>
    </source>
</evidence>
<dbReference type="AlphaFoldDB" id="E8RMG0"/>
<keyword evidence="3" id="KW-1185">Reference proteome</keyword>
<dbReference type="KEGG" id="aex:Astex_1104"/>
<dbReference type="HOGENOM" id="CLU_2663146_0_0_5"/>
<gene>
    <name evidence="2" type="ordered locus">Astex_1104</name>
</gene>
<evidence type="ECO:0000313" key="2">
    <source>
        <dbReference type="EMBL" id="ADU12780.1"/>
    </source>
</evidence>
<dbReference type="STRING" id="573065.Astex_1104"/>
<protein>
    <recommendedName>
        <fullName evidence="1">Transcription factor zinc-finger domain-containing protein</fullName>
    </recommendedName>
</protein>
<dbReference type="EMBL" id="CP002395">
    <property type="protein sequence ID" value="ADU12780.1"/>
    <property type="molecule type" value="Genomic_DNA"/>
</dbReference>
<sequence length="75" mass="8597">MPLRCCPDCQIPLKEKTHGPVRIDKCPQCRGVWLDKGEMNQIVALNLDGLMPLYARQRPARPHNLPFSDEQDRSV</sequence>
<dbReference type="Pfam" id="PF13453">
    <property type="entry name" value="Zn_ribbon_TFIIB"/>
    <property type="match status" value="1"/>
</dbReference>
<dbReference type="Proteomes" id="UP000001492">
    <property type="component" value="Chromosome 1"/>
</dbReference>
<dbReference type="eggNOG" id="COG3809">
    <property type="taxonomic scope" value="Bacteria"/>
</dbReference>
<dbReference type="OrthoDB" id="9814037at2"/>
<evidence type="ECO:0000259" key="1">
    <source>
        <dbReference type="Pfam" id="PF13453"/>
    </source>
</evidence>
<dbReference type="RefSeq" id="WP_013478612.1">
    <property type="nucleotide sequence ID" value="NC_014816.1"/>
</dbReference>